<evidence type="ECO:0000313" key="12">
    <source>
        <dbReference type="Proteomes" id="UP001044222"/>
    </source>
</evidence>
<feature type="transmembrane region" description="Helical" evidence="9">
    <location>
        <begin position="118"/>
        <end position="141"/>
    </location>
</feature>
<evidence type="ECO:0000256" key="4">
    <source>
        <dbReference type="ARBA" id="ARBA00022989"/>
    </source>
</evidence>
<dbReference type="Proteomes" id="UP001044222">
    <property type="component" value="Chromosome 13"/>
</dbReference>
<evidence type="ECO:0000256" key="6">
    <source>
        <dbReference type="ARBA" id="ARBA00023157"/>
    </source>
</evidence>
<dbReference type="InterPro" id="IPR036179">
    <property type="entry name" value="Ig-like_dom_sf"/>
</dbReference>
<dbReference type="Gene3D" id="2.60.40.10">
    <property type="entry name" value="Immunoglobulins"/>
    <property type="match status" value="1"/>
</dbReference>
<dbReference type="Pfam" id="PF07686">
    <property type="entry name" value="V-set"/>
    <property type="match status" value="1"/>
</dbReference>
<evidence type="ECO:0000256" key="1">
    <source>
        <dbReference type="ARBA" id="ARBA00004479"/>
    </source>
</evidence>
<evidence type="ECO:0000256" key="8">
    <source>
        <dbReference type="ARBA" id="ARBA00023319"/>
    </source>
</evidence>
<dbReference type="PROSITE" id="PS50835">
    <property type="entry name" value="IG_LIKE"/>
    <property type="match status" value="1"/>
</dbReference>
<keyword evidence="3" id="KW-0732">Signal</keyword>
<dbReference type="SUPFAM" id="SSF48726">
    <property type="entry name" value="Immunoglobulin"/>
    <property type="match status" value="1"/>
</dbReference>
<evidence type="ECO:0000259" key="10">
    <source>
        <dbReference type="PROSITE" id="PS50835"/>
    </source>
</evidence>
<evidence type="ECO:0000256" key="9">
    <source>
        <dbReference type="SAM" id="Phobius"/>
    </source>
</evidence>
<keyword evidence="12" id="KW-1185">Reference proteome</keyword>
<dbReference type="PANTHER" id="PTHR13869:SF20">
    <property type="entry name" value="MYELIN PROTEIN ZERO-LIKE PROTEIN 3"/>
    <property type="match status" value="1"/>
</dbReference>
<organism evidence="11 12">
    <name type="scientific">Anguilla anguilla</name>
    <name type="common">European freshwater eel</name>
    <name type="synonym">Muraena anguilla</name>
    <dbReference type="NCBI Taxonomy" id="7936"/>
    <lineage>
        <taxon>Eukaryota</taxon>
        <taxon>Metazoa</taxon>
        <taxon>Chordata</taxon>
        <taxon>Craniata</taxon>
        <taxon>Vertebrata</taxon>
        <taxon>Euteleostomi</taxon>
        <taxon>Actinopterygii</taxon>
        <taxon>Neopterygii</taxon>
        <taxon>Teleostei</taxon>
        <taxon>Anguilliformes</taxon>
        <taxon>Anguillidae</taxon>
        <taxon>Anguilla</taxon>
    </lineage>
</organism>
<dbReference type="EMBL" id="JAFIRN010000013">
    <property type="protein sequence ID" value="KAG5837384.1"/>
    <property type="molecule type" value="Genomic_DNA"/>
</dbReference>
<proteinExistence type="predicted"/>
<protein>
    <recommendedName>
        <fullName evidence="10">Ig-like domain-containing protein</fullName>
    </recommendedName>
</protein>
<keyword evidence="7" id="KW-0325">Glycoprotein</keyword>
<dbReference type="InterPro" id="IPR007110">
    <property type="entry name" value="Ig-like_dom"/>
</dbReference>
<reference evidence="11" key="1">
    <citation type="submission" date="2021-01" db="EMBL/GenBank/DDBJ databases">
        <title>A chromosome-scale assembly of European eel, Anguilla anguilla.</title>
        <authorList>
            <person name="Henkel C."/>
            <person name="Jong-Raadsen S.A."/>
            <person name="Dufour S."/>
            <person name="Weltzien F.-A."/>
            <person name="Palstra A.P."/>
            <person name="Pelster B."/>
            <person name="Spaink H.P."/>
            <person name="Van Den Thillart G.E."/>
            <person name="Jansen H."/>
            <person name="Zahm M."/>
            <person name="Klopp C."/>
            <person name="Cedric C."/>
            <person name="Louis A."/>
            <person name="Berthelot C."/>
            <person name="Parey E."/>
            <person name="Roest Crollius H."/>
            <person name="Montfort J."/>
            <person name="Robinson-Rechavi M."/>
            <person name="Bucao C."/>
            <person name="Bouchez O."/>
            <person name="Gislard M."/>
            <person name="Lluch J."/>
            <person name="Milhes M."/>
            <person name="Lampietro C."/>
            <person name="Lopez Roques C."/>
            <person name="Donnadieu C."/>
            <person name="Braasch I."/>
            <person name="Desvignes T."/>
            <person name="Postlethwait J."/>
            <person name="Bobe J."/>
            <person name="Guiguen Y."/>
            <person name="Dirks R."/>
        </authorList>
    </citation>
    <scope>NUCLEOTIDE SEQUENCE</scope>
    <source>
        <strain evidence="11">Tag_6206</strain>
        <tissue evidence="11">Liver</tissue>
    </source>
</reference>
<dbReference type="PANTHER" id="PTHR13869">
    <property type="entry name" value="MYELIN P0 RELATED"/>
    <property type="match status" value="1"/>
</dbReference>
<name>A0A9D3LX49_ANGAN</name>
<keyword evidence="2 9" id="KW-0812">Transmembrane</keyword>
<comment type="subcellular location">
    <subcellularLocation>
        <location evidence="1">Membrane</location>
        <topology evidence="1">Single-pass type I membrane protein</topology>
    </subcellularLocation>
</comment>
<evidence type="ECO:0000313" key="11">
    <source>
        <dbReference type="EMBL" id="KAG5837384.1"/>
    </source>
</evidence>
<feature type="domain" description="Ig-like" evidence="10">
    <location>
        <begin position="30"/>
        <end position="114"/>
    </location>
</feature>
<dbReference type="GO" id="GO:0005886">
    <property type="term" value="C:plasma membrane"/>
    <property type="evidence" value="ECO:0007669"/>
    <property type="project" value="TreeGrafter"/>
</dbReference>
<keyword evidence="4 9" id="KW-1133">Transmembrane helix</keyword>
<dbReference type="AlphaFoldDB" id="A0A9D3LX49"/>
<evidence type="ECO:0000256" key="7">
    <source>
        <dbReference type="ARBA" id="ARBA00023180"/>
    </source>
</evidence>
<evidence type="ECO:0000256" key="5">
    <source>
        <dbReference type="ARBA" id="ARBA00023136"/>
    </source>
</evidence>
<keyword evidence="5 9" id="KW-0472">Membrane</keyword>
<evidence type="ECO:0000256" key="2">
    <source>
        <dbReference type="ARBA" id="ARBA00022692"/>
    </source>
</evidence>
<dbReference type="InterPro" id="IPR013783">
    <property type="entry name" value="Ig-like_fold"/>
</dbReference>
<comment type="caution">
    <text evidence="11">The sequence shown here is derived from an EMBL/GenBank/DDBJ whole genome shotgun (WGS) entry which is preliminary data.</text>
</comment>
<gene>
    <name evidence="11" type="ORF">ANANG_G00238690</name>
</gene>
<sequence length="211" mass="23447">MGWRIPWRLCPNNAVFHCLIIGLAVCQVFPMEVRTSSEVEAVNGSSVTLTCTFKSSSQISSRVSVDWSYRPLSGGPTRSFFYFSSTPHLSLQGQFKGRVSQIRLSVVPKQLAVRFTDVAVLMGLVLLPSAIIAPLLLGRMWCCSKSCGVQRAKPVPSPIEVKEGEAAVYMDPTHKEKHITCCELYCRDFDDEYYIHDEMLQGGATDAETEC</sequence>
<dbReference type="InterPro" id="IPR013106">
    <property type="entry name" value="Ig_V-set"/>
</dbReference>
<keyword evidence="8" id="KW-0393">Immunoglobulin domain</keyword>
<dbReference type="InterPro" id="IPR000920">
    <property type="entry name" value="Myelin_P0-rel"/>
</dbReference>
<evidence type="ECO:0000256" key="3">
    <source>
        <dbReference type="ARBA" id="ARBA00022729"/>
    </source>
</evidence>
<accession>A0A9D3LX49</accession>
<keyword evidence="6" id="KW-1015">Disulfide bond</keyword>